<organism evidence="2 3">
    <name type="scientific">Neoarthrinium moseri</name>
    <dbReference type="NCBI Taxonomy" id="1658444"/>
    <lineage>
        <taxon>Eukaryota</taxon>
        <taxon>Fungi</taxon>
        <taxon>Dikarya</taxon>
        <taxon>Ascomycota</taxon>
        <taxon>Pezizomycotina</taxon>
        <taxon>Sordariomycetes</taxon>
        <taxon>Xylariomycetidae</taxon>
        <taxon>Amphisphaeriales</taxon>
        <taxon>Apiosporaceae</taxon>
        <taxon>Neoarthrinium</taxon>
    </lineage>
</organism>
<evidence type="ECO:0000256" key="1">
    <source>
        <dbReference type="SAM" id="SignalP"/>
    </source>
</evidence>
<feature type="chain" id="PRO_5040143243" evidence="1">
    <location>
        <begin position="20"/>
        <end position="296"/>
    </location>
</feature>
<dbReference type="InterPro" id="IPR029058">
    <property type="entry name" value="AB_hydrolase_fold"/>
</dbReference>
<evidence type="ECO:0000313" key="3">
    <source>
        <dbReference type="Proteomes" id="UP000829685"/>
    </source>
</evidence>
<accession>A0A9Q0AVN7</accession>
<comment type="caution">
    <text evidence="2">The sequence shown here is derived from an EMBL/GenBank/DDBJ whole genome shotgun (WGS) entry which is preliminary data.</text>
</comment>
<dbReference type="Gene3D" id="3.40.50.1820">
    <property type="entry name" value="alpha/beta hydrolase"/>
    <property type="match status" value="1"/>
</dbReference>
<protein>
    <submittedName>
        <fullName evidence="2">Uncharacterized protein</fullName>
    </submittedName>
</protein>
<proteinExistence type="predicted"/>
<sequence length="296" mass="30528">MKCSGYLLTVLSGASVALAAPLADDVGTGPYPAAYFTETSLPKHTIYRPINPPANVSLPVLVWGQGGCAADGLQERSYLIEIASHGFIAIASGAPGGTGSTTSALMTESITWVGTQAGTSGPYGNVDAKKIAAAGGSCGGLEAYDVIGNAAVDIIGIFSSGYIGNNAAQASKLKKPVFYFLGNTGDIAYANGLADYGNITATPKWFGSYNVGHMGTLTALHGGAWGTATVQWLEWGLKGNLTAAKFFTDGGAQTAGWSKVQSADLDSFLSFTGPFDFQVAIWTALTCYRSQVLAYT</sequence>
<dbReference type="PANTHER" id="PTHR33428:SF14">
    <property type="entry name" value="CARBOXYLESTERASE TYPE B DOMAIN-CONTAINING PROTEIN"/>
    <property type="match status" value="1"/>
</dbReference>
<evidence type="ECO:0000313" key="2">
    <source>
        <dbReference type="EMBL" id="KAI1881701.1"/>
    </source>
</evidence>
<reference evidence="2" key="1">
    <citation type="submission" date="2021-03" db="EMBL/GenBank/DDBJ databases">
        <title>Revisited historic fungal species revealed as producer of novel bioactive compounds through whole genome sequencing and comparative genomics.</title>
        <authorList>
            <person name="Vignolle G.A."/>
            <person name="Hochenegger N."/>
            <person name="Mach R.L."/>
            <person name="Mach-Aigner A.R."/>
            <person name="Javad Rahimi M."/>
            <person name="Salim K.A."/>
            <person name="Chan C.M."/>
            <person name="Lim L.B.L."/>
            <person name="Cai F."/>
            <person name="Druzhinina I.S."/>
            <person name="U'Ren J.M."/>
            <person name="Derntl C."/>
        </authorList>
    </citation>
    <scope>NUCLEOTIDE SEQUENCE</scope>
    <source>
        <strain evidence="2">TUCIM 5799</strain>
    </source>
</reference>
<dbReference type="PANTHER" id="PTHR33428">
    <property type="entry name" value="CHLOROPHYLLASE-2, CHLOROPLASTIC"/>
    <property type="match status" value="1"/>
</dbReference>
<name>A0A9Q0AVN7_9PEZI</name>
<keyword evidence="3" id="KW-1185">Reference proteome</keyword>
<dbReference type="SUPFAM" id="SSF53474">
    <property type="entry name" value="alpha/beta-Hydrolases"/>
    <property type="match status" value="1"/>
</dbReference>
<keyword evidence="1" id="KW-0732">Signal</keyword>
<dbReference type="AlphaFoldDB" id="A0A9Q0AVN7"/>
<gene>
    <name evidence="2" type="ORF">JX265_000527</name>
</gene>
<dbReference type="Proteomes" id="UP000829685">
    <property type="component" value="Unassembled WGS sequence"/>
</dbReference>
<dbReference type="EMBL" id="JAFIMR010000001">
    <property type="protein sequence ID" value="KAI1881701.1"/>
    <property type="molecule type" value="Genomic_DNA"/>
</dbReference>
<feature type="signal peptide" evidence="1">
    <location>
        <begin position="1"/>
        <end position="19"/>
    </location>
</feature>